<comment type="function">
    <text evidence="10">Catalyzes the attachment of proline to tRNA(Pro) in a two-step reaction: proline is first activated by ATP to form Pro-AMP and then transferred to the acceptor end of tRNA(Pro). As ProRS can inadvertently accommodate and process non-cognate amino acids such as alanine and cysteine, to avoid such errors it has two additional distinct editing activities against alanine. One activity is designated as 'pretransfer' editing and involves the tRNA(Pro)-independent hydrolysis of activated Ala-AMP. The other activity is designated 'posttransfer' editing and involves deacylation of mischarged Ala-tRNA(Pro). The misacylated Cys-tRNA(Pro) is not edited by ProRS.</text>
</comment>
<dbReference type="PRINTS" id="PR01046">
    <property type="entry name" value="TRNASYNTHPRO"/>
</dbReference>
<dbReference type="InterPro" id="IPR044140">
    <property type="entry name" value="ProRS_anticodon_short"/>
</dbReference>
<dbReference type="SUPFAM" id="SSF55681">
    <property type="entry name" value="Class II aaRS and biotin synthetases"/>
    <property type="match status" value="1"/>
</dbReference>
<dbReference type="GO" id="GO:0004827">
    <property type="term" value="F:proline-tRNA ligase activity"/>
    <property type="evidence" value="ECO:0007669"/>
    <property type="project" value="UniProtKB-UniRule"/>
</dbReference>
<sequence>MRSSQILLATLKETPADAEVVSHRLMLRAGMIRKLASGLYSWLPLGLRVLRKVEAIVRQEMDAIGAQEVLMPAVQPVELWRESGRWDQFGPELLRLSDRHRREFCFGPTHEEVITDLVRREIRSYKQLPANFYQIQTKFRDEIRPRFGVMRAREFLMKDAYSFHLDADSLAQTYGEVREAYRRIFTRIGLDFRIVAADSGAMGGRVSEEFHVLADSGEDGIAFVEGGNNDGESSEQGTATNIELVPAPAPVGERPAPVEEMMIIDTPEQHTIDEVAAFLELPPERCLKTLIVHGEEGGLVALVLRGDHELNVAKAGRLPQVANPVLFASAEAIQKTTGALPGSVGPVGLHMPILVDQSAAVIADFVCGANVEGKHRTGVNWERDLPLPEVADLRNVVEGDPSPDGRGRLRIARGIEVGHIFQLGTKYSESMHAVCLGEDGQATPLVMGCYGIGISRVVAAAIEQHHDENGIRWPEGIAPFQVALLPMNMHKSRRLADAVEKLYREFQAAGVEVFLDDRNARPGVLFADADLIGFPHRVVLGERGLDKGVVEYKTRTEKESREVALEEIVGLLSGK</sequence>
<keyword evidence="3 10" id="KW-0963">Cytoplasm</keyword>
<dbReference type="NCBIfam" id="TIGR00409">
    <property type="entry name" value="proS_fam_II"/>
    <property type="match status" value="1"/>
</dbReference>
<comment type="subunit">
    <text evidence="2 10">Homodimer.</text>
</comment>
<evidence type="ECO:0000256" key="6">
    <source>
        <dbReference type="ARBA" id="ARBA00022840"/>
    </source>
</evidence>
<dbReference type="Pfam" id="PF04073">
    <property type="entry name" value="tRNA_edit"/>
    <property type="match status" value="1"/>
</dbReference>
<dbReference type="EMBL" id="CAADEY010000170">
    <property type="protein sequence ID" value="VFJ67783.1"/>
    <property type="molecule type" value="Genomic_DNA"/>
</dbReference>
<evidence type="ECO:0000313" key="13">
    <source>
        <dbReference type="EMBL" id="VFJ68802.1"/>
    </source>
</evidence>
<dbReference type="PIRSF" id="PIRSF001535">
    <property type="entry name" value="ProRS_1"/>
    <property type="match status" value="1"/>
</dbReference>
<name>A0A450TM74_9GAMM</name>
<evidence type="ECO:0000256" key="8">
    <source>
        <dbReference type="ARBA" id="ARBA00023146"/>
    </source>
</evidence>
<dbReference type="PROSITE" id="PS50862">
    <property type="entry name" value="AA_TRNA_LIGASE_II"/>
    <property type="match status" value="1"/>
</dbReference>
<dbReference type="InterPro" id="IPR023717">
    <property type="entry name" value="Pro-tRNA-Synthase_IIa_type1"/>
</dbReference>
<comment type="catalytic activity">
    <reaction evidence="9 10">
        <text>tRNA(Pro) + L-proline + ATP = L-prolyl-tRNA(Pro) + AMP + diphosphate</text>
        <dbReference type="Rhea" id="RHEA:14305"/>
        <dbReference type="Rhea" id="RHEA-COMP:9700"/>
        <dbReference type="Rhea" id="RHEA-COMP:9702"/>
        <dbReference type="ChEBI" id="CHEBI:30616"/>
        <dbReference type="ChEBI" id="CHEBI:33019"/>
        <dbReference type="ChEBI" id="CHEBI:60039"/>
        <dbReference type="ChEBI" id="CHEBI:78442"/>
        <dbReference type="ChEBI" id="CHEBI:78532"/>
        <dbReference type="ChEBI" id="CHEBI:456215"/>
        <dbReference type="EC" id="6.1.1.15"/>
    </reaction>
</comment>
<dbReference type="InterPro" id="IPR004154">
    <property type="entry name" value="Anticodon-bd"/>
</dbReference>
<dbReference type="CDD" id="cd04334">
    <property type="entry name" value="ProRS-INS"/>
    <property type="match status" value="1"/>
</dbReference>
<reference evidence="13" key="1">
    <citation type="submission" date="2019-02" db="EMBL/GenBank/DDBJ databases">
        <authorList>
            <person name="Gruber-Vodicka R. H."/>
            <person name="Seah K. B. B."/>
        </authorList>
    </citation>
    <scope>NUCLEOTIDE SEQUENCE</scope>
    <source>
        <strain evidence="12">BECK_DK161</strain>
        <strain evidence="13">BECK_DK47</strain>
    </source>
</reference>
<feature type="domain" description="Aminoacyl-transfer RNA synthetases class-II family profile" evidence="11">
    <location>
        <begin position="38"/>
        <end position="474"/>
    </location>
</feature>
<dbReference type="InterPro" id="IPR002316">
    <property type="entry name" value="Pro-tRNA-ligase_IIa"/>
</dbReference>
<dbReference type="InterPro" id="IPR036621">
    <property type="entry name" value="Anticodon-bd_dom_sf"/>
</dbReference>
<keyword evidence="6 10" id="KW-0067">ATP-binding</keyword>
<proteinExistence type="inferred from homology"/>
<comment type="subcellular location">
    <subcellularLocation>
        <location evidence="1 10">Cytoplasm</location>
    </subcellularLocation>
</comment>
<evidence type="ECO:0000256" key="10">
    <source>
        <dbReference type="HAMAP-Rule" id="MF_01569"/>
    </source>
</evidence>
<evidence type="ECO:0000256" key="2">
    <source>
        <dbReference type="ARBA" id="ARBA00011738"/>
    </source>
</evidence>
<dbReference type="NCBIfam" id="NF006625">
    <property type="entry name" value="PRK09194.1"/>
    <property type="match status" value="1"/>
</dbReference>
<dbReference type="FunFam" id="3.30.930.10:FF:000042">
    <property type="entry name" value="probable proline--tRNA ligase, mitochondrial"/>
    <property type="match status" value="1"/>
</dbReference>
<dbReference type="InterPro" id="IPR007214">
    <property type="entry name" value="YbaK/aa-tRNA-synth-assoc-dom"/>
</dbReference>
<dbReference type="InterPro" id="IPR036754">
    <property type="entry name" value="YbaK/aa-tRNA-synt-asso_dom_sf"/>
</dbReference>
<comment type="similarity">
    <text evidence="10">Belongs to the class-II aminoacyl-tRNA synthetase family. ProS type 1 subfamily.</text>
</comment>
<evidence type="ECO:0000256" key="9">
    <source>
        <dbReference type="ARBA" id="ARBA00047671"/>
    </source>
</evidence>
<evidence type="ECO:0000256" key="3">
    <source>
        <dbReference type="ARBA" id="ARBA00022490"/>
    </source>
</evidence>
<organism evidence="13">
    <name type="scientific">Candidatus Kentrum sp. DK</name>
    <dbReference type="NCBI Taxonomy" id="2126562"/>
    <lineage>
        <taxon>Bacteria</taxon>
        <taxon>Pseudomonadati</taxon>
        <taxon>Pseudomonadota</taxon>
        <taxon>Gammaproteobacteria</taxon>
        <taxon>Candidatus Kentrum</taxon>
    </lineage>
</organism>
<keyword evidence="8 10" id="KW-0030">Aminoacyl-tRNA synthetase</keyword>
<evidence type="ECO:0000313" key="12">
    <source>
        <dbReference type="EMBL" id="VFJ67783.1"/>
    </source>
</evidence>
<dbReference type="GO" id="GO:0006433">
    <property type="term" value="P:prolyl-tRNA aminoacylation"/>
    <property type="evidence" value="ECO:0007669"/>
    <property type="project" value="UniProtKB-UniRule"/>
</dbReference>
<gene>
    <name evidence="10" type="primary">proS</name>
    <name evidence="13" type="ORF">BECKDK2373B_GA0170837_12233</name>
    <name evidence="12" type="ORF">BECKDK2373C_GA0170839_11704</name>
</gene>
<dbReference type="SUPFAM" id="SSF52954">
    <property type="entry name" value="Class II aaRS ABD-related"/>
    <property type="match status" value="1"/>
</dbReference>
<evidence type="ECO:0000259" key="11">
    <source>
        <dbReference type="PROSITE" id="PS50862"/>
    </source>
</evidence>
<keyword evidence="7 10" id="KW-0648">Protein biosynthesis</keyword>
<dbReference type="CDD" id="cd00779">
    <property type="entry name" value="ProRS_core_prok"/>
    <property type="match status" value="1"/>
</dbReference>
<dbReference type="InterPro" id="IPR033730">
    <property type="entry name" value="ProRS_core_prok"/>
</dbReference>
<dbReference type="Gene3D" id="3.30.930.10">
    <property type="entry name" value="Bira Bifunctional Protein, Domain 2"/>
    <property type="match status" value="2"/>
</dbReference>
<dbReference type="EC" id="6.1.1.15" evidence="10"/>
<dbReference type="InterPro" id="IPR004500">
    <property type="entry name" value="Pro-tRNA-synth_IIa_bac-type"/>
</dbReference>
<comment type="domain">
    <text evidence="10">Consists of three domains: the N-terminal catalytic domain, the editing domain and the C-terminal anticodon-binding domain.</text>
</comment>
<dbReference type="Gene3D" id="3.90.960.10">
    <property type="entry name" value="YbaK/aminoacyl-tRNA synthetase-associated domain"/>
    <property type="match status" value="1"/>
</dbReference>
<dbReference type="FunFam" id="3.30.930.10:FF:000097">
    <property type="entry name" value="Proline--tRNA ligase"/>
    <property type="match status" value="1"/>
</dbReference>
<dbReference type="Pfam" id="PF00587">
    <property type="entry name" value="tRNA-synt_2b"/>
    <property type="match status" value="1"/>
</dbReference>
<dbReference type="Gene3D" id="3.40.50.800">
    <property type="entry name" value="Anticodon-binding domain"/>
    <property type="match status" value="1"/>
</dbReference>
<dbReference type="PANTHER" id="PTHR42753:SF2">
    <property type="entry name" value="PROLINE--TRNA LIGASE"/>
    <property type="match status" value="1"/>
</dbReference>
<evidence type="ECO:0000256" key="4">
    <source>
        <dbReference type="ARBA" id="ARBA00022598"/>
    </source>
</evidence>
<dbReference type="AlphaFoldDB" id="A0A450TM74"/>
<dbReference type="Pfam" id="PF03129">
    <property type="entry name" value="HGTP_anticodon"/>
    <property type="match status" value="1"/>
</dbReference>
<dbReference type="InterPro" id="IPR050062">
    <property type="entry name" value="Pro-tRNA_synthetase"/>
</dbReference>
<dbReference type="GO" id="GO:0002161">
    <property type="term" value="F:aminoacyl-tRNA deacylase activity"/>
    <property type="evidence" value="ECO:0007669"/>
    <property type="project" value="InterPro"/>
</dbReference>
<evidence type="ECO:0000256" key="1">
    <source>
        <dbReference type="ARBA" id="ARBA00004496"/>
    </source>
</evidence>
<keyword evidence="5 10" id="KW-0547">Nucleotide-binding</keyword>
<dbReference type="InterPro" id="IPR045864">
    <property type="entry name" value="aa-tRNA-synth_II/BPL/LPL"/>
</dbReference>
<dbReference type="GO" id="GO:0005524">
    <property type="term" value="F:ATP binding"/>
    <property type="evidence" value="ECO:0007669"/>
    <property type="project" value="UniProtKB-UniRule"/>
</dbReference>
<dbReference type="CDD" id="cd00861">
    <property type="entry name" value="ProRS_anticodon_short"/>
    <property type="match status" value="1"/>
</dbReference>
<evidence type="ECO:0000256" key="5">
    <source>
        <dbReference type="ARBA" id="ARBA00022741"/>
    </source>
</evidence>
<dbReference type="InterPro" id="IPR006195">
    <property type="entry name" value="aa-tRNA-synth_II"/>
</dbReference>
<dbReference type="EMBL" id="CAADEX010000223">
    <property type="protein sequence ID" value="VFJ68802.1"/>
    <property type="molecule type" value="Genomic_DNA"/>
</dbReference>
<evidence type="ECO:0000256" key="7">
    <source>
        <dbReference type="ARBA" id="ARBA00022917"/>
    </source>
</evidence>
<dbReference type="HAMAP" id="MF_01569">
    <property type="entry name" value="Pro_tRNA_synth_type1"/>
    <property type="match status" value="1"/>
</dbReference>
<keyword evidence="4 10" id="KW-0436">Ligase</keyword>
<accession>A0A450TM74</accession>
<protein>
    <recommendedName>
        <fullName evidence="10">Proline--tRNA ligase</fullName>
        <ecNumber evidence="10">6.1.1.15</ecNumber>
    </recommendedName>
    <alternativeName>
        <fullName evidence="10">Prolyl-tRNA synthetase</fullName>
        <shortName evidence="10">ProRS</shortName>
    </alternativeName>
</protein>
<dbReference type="PANTHER" id="PTHR42753">
    <property type="entry name" value="MITOCHONDRIAL RIBOSOME PROTEIN L39/PROLYL-TRNA LIGASE FAMILY MEMBER"/>
    <property type="match status" value="1"/>
</dbReference>
<dbReference type="SUPFAM" id="SSF55826">
    <property type="entry name" value="YbaK/ProRS associated domain"/>
    <property type="match status" value="1"/>
</dbReference>
<dbReference type="InterPro" id="IPR002314">
    <property type="entry name" value="aa-tRNA-synt_IIb"/>
</dbReference>
<dbReference type="GO" id="GO:0005829">
    <property type="term" value="C:cytosol"/>
    <property type="evidence" value="ECO:0007669"/>
    <property type="project" value="TreeGrafter"/>
</dbReference>